<evidence type="ECO:0000313" key="1">
    <source>
        <dbReference type="EMBL" id="AKD03077.1"/>
    </source>
</evidence>
<dbReference type="OrthoDB" id="853743at2"/>
<protein>
    <submittedName>
        <fullName evidence="1">Uncharacterized protein</fullName>
    </submittedName>
</protein>
<organism evidence="1 2">
    <name type="scientific">Pontibacter korlensis</name>
    <dbReference type="NCBI Taxonomy" id="400092"/>
    <lineage>
        <taxon>Bacteria</taxon>
        <taxon>Pseudomonadati</taxon>
        <taxon>Bacteroidota</taxon>
        <taxon>Cytophagia</taxon>
        <taxon>Cytophagales</taxon>
        <taxon>Hymenobacteraceae</taxon>
        <taxon>Pontibacter</taxon>
    </lineage>
</organism>
<dbReference type="KEGG" id="pko:PKOR_08020"/>
<proteinExistence type="predicted"/>
<name>A0A0E3UW51_9BACT</name>
<dbReference type="AlphaFoldDB" id="A0A0E3UW51"/>
<evidence type="ECO:0000313" key="2">
    <source>
        <dbReference type="Proteomes" id="UP000033109"/>
    </source>
</evidence>
<dbReference type="PATRIC" id="fig|400092.3.peg.1770"/>
<dbReference type="HOGENOM" id="CLU_2667956_0_0_10"/>
<reference evidence="1 2" key="1">
    <citation type="journal article" date="2015" name="Sci. Rep.">
        <title>Unraveling adaptation of Pontibacter korlensis to radiation and infertility in desert through complete genome and comparative transcriptomic analysis.</title>
        <authorList>
            <person name="Dai J."/>
            <person name="Dai W."/>
            <person name="Qiu C."/>
            <person name="Yang Z."/>
            <person name="Zhang Y."/>
            <person name="Zhou M."/>
            <person name="Zhang L."/>
            <person name="Fang C."/>
            <person name="Gao Q."/>
            <person name="Yang Q."/>
            <person name="Li X."/>
            <person name="Wang Z."/>
            <person name="Wang Z."/>
            <person name="Jia Z."/>
            <person name="Chen X."/>
        </authorList>
    </citation>
    <scope>NUCLEOTIDE SEQUENCE [LARGE SCALE GENOMIC DNA]</scope>
    <source>
        <strain evidence="1 2">X14-1T</strain>
    </source>
</reference>
<dbReference type="Proteomes" id="UP000033109">
    <property type="component" value="Chromosome"/>
</dbReference>
<dbReference type="RefSeq" id="WP_046310100.1">
    <property type="nucleotide sequence ID" value="NZ_CBCSCY010000010.1"/>
</dbReference>
<keyword evidence="2" id="KW-1185">Reference proteome</keyword>
<dbReference type="EMBL" id="CP009621">
    <property type="protein sequence ID" value="AKD03077.1"/>
    <property type="molecule type" value="Genomic_DNA"/>
</dbReference>
<gene>
    <name evidence="1" type="ORF">PKOR_08020</name>
</gene>
<sequence length="75" mass="8778">MRRHVRSSTGGISDTWNYSLSSINDSLGFTRYFTNTVNQELLDEERILRKHRLEKEQAQGFVYPSCSLDDRPRVV</sequence>
<accession>A0A0E3UW51</accession>